<feature type="domain" description="HTH cro/C1-type" evidence="1">
    <location>
        <begin position="17"/>
        <end position="70"/>
    </location>
</feature>
<dbReference type="EMBL" id="CP012033">
    <property type="protein sequence ID" value="AKP64528.1"/>
    <property type="molecule type" value="Genomic_DNA"/>
</dbReference>
<dbReference type="RefSeq" id="WP_048733699.1">
    <property type="nucleotide sequence ID" value="NZ_CP012033.1"/>
</dbReference>
<reference evidence="2 3" key="1">
    <citation type="submission" date="2015-07" db="EMBL/GenBank/DDBJ databases">
        <title>Lactobacillus korensis/26-25/ whole genome sequencing.</title>
        <authorList>
            <person name="Kim M.K."/>
            <person name="Im W.-T."/>
            <person name="Srinivasan S."/>
            <person name="Lee J.-J."/>
        </authorList>
    </citation>
    <scope>NUCLEOTIDE SEQUENCE [LARGE SCALE GENOMIC DNA]</scope>
    <source>
        <strain evidence="2 3">26-25</strain>
    </source>
</reference>
<dbReference type="Gene3D" id="1.25.40.10">
    <property type="entry name" value="Tetratricopeptide repeat domain"/>
    <property type="match status" value="1"/>
</dbReference>
<dbReference type="Proteomes" id="UP000036000">
    <property type="component" value="Chromosome"/>
</dbReference>
<dbReference type="GO" id="GO:0003677">
    <property type="term" value="F:DNA binding"/>
    <property type="evidence" value="ECO:0007669"/>
    <property type="project" value="InterPro"/>
</dbReference>
<dbReference type="AlphaFoldDB" id="A0AAC8ZGD7"/>
<dbReference type="KEGG" id="lko:ABN16_05645"/>
<dbReference type="SUPFAM" id="SSF47413">
    <property type="entry name" value="lambda repressor-like DNA-binding domains"/>
    <property type="match status" value="1"/>
</dbReference>
<gene>
    <name evidence="2" type="ORF">ABN16_05645</name>
</gene>
<evidence type="ECO:0000313" key="2">
    <source>
        <dbReference type="EMBL" id="AKP64528.1"/>
    </source>
</evidence>
<dbReference type="InterPro" id="IPR010982">
    <property type="entry name" value="Lambda_DNA-bd_dom_sf"/>
</dbReference>
<dbReference type="InterPro" id="IPR001387">
    <property type="entry name" value="Cro/C1-type_HTH"/>
</dbReference>
<accession>A0AAC8ZGD7</accession>
<proteinExistence type="predicted"/>
<protein>
    <recommendedName>
        <fullName evidence="1">HTH cro/C1-type domain-containing protein</fullName>
    </recommendedName>
</protein>
<keyword evidence="3" id="KW-1185">Reference proteome</keyword>
<evidence type="ECO:0000259" key="1">
    <source>
        <dbReference type="PROSITE" id="PS50943"/>
    </source>
</evidence>
<evidence type="ECO:0000313" key="3">
    <source>
        <dbReference type="Proteomes" id="UP000036000"/>
    </source>
</evidence>
<dbReference type="SMART" id="SM00530">
    <property type="entry name" value="HTH_XRE"/>
    <property type="match status" value="1"/>
</dbReference>
<sequence length="262" mass="29440">MTNAEFSAMVSCLGHHLQHERQQRGLSLAELATGLCPVDQLQAIEAGQTIPAPELLTGLCRRLKLPLHQLTQTGYVMRRQLAFSRRVETLVRRQQPVKLVTYLNNRDRLATLRTDRDLQAYYYYYGCSVFQATGDAVRASQQFQTALALMTPQRPHRYQSLELVTLATQNYVEAQAGRSDDAGFALAVKMIREDRVLDSHDALGTIYYLYAATLFRRGEATMAGQILQEGVAWAVQHQTSARLVDDFILLATYAEAVQTVSV</sequence>
<dbReference type="InterPro" id="IPR011990">
    <property type="entry name" value="TPR-like_helical_dom_sf"/>
</dbReference>
<dbReference type="Pfam" id="PF13560">
    <property type="entry name" value="HTH_31"/>
    <property type="match status" value="1"/>
</dbReference>
<dbReference type="PROSITE" id="PS50943">
    <property type="entry name" value="HTH_CROC1"/>
    <property type="match status" value="1"/>
</dbReference>
<organism evidence="2 3">
    <name type="scientific">Levilactobacillus koreensis</name>
    <dbReference type="NCBI Taxonomy" id="637971"/>
    <lineage>
        <taxon>Bacteria</taxon>
        <taxon>Bacillati</taxon>
        <taxon>Bacillota</taxon>
        <taxon>Bacilli</taxon>
        <taxon>Lactobacillales</taxon>
        <taxon>Lactobacillaceae</taxon>
        <taxon>Levilactobacillus</taxon>
    </lineage>
</organism>
<name>A0AAC8ZGD7_9LACO</name>
<dbReference type="CDD" id="cd00093">
    <property type="entry name" value="HTH_XRE"/>
    <property type="match status" value="1"/>
</dbReference>